<proteinExistence type="predicted"/>
<dbReference type="EMBL" id="BK016133">
    <property type="protein sequence ID" value="DAF97482.1"/>
    <property type="molecule type" value="Genomic_DNA"/>
</dbReference>
<accession>A0A8S5USU9</accession>
<sequence length="112" mass="13613">MSISKKFRMKADNYSTYSFKTKRIGGFKRYNKNRKTKQKASIGFRLFYTRFIREMKKSFEESKSDWTYCWVDINKLMNENPELKEKLDEDTLKLYEVMEDLNAKQKTETEES</sequence>
<organism evidence="1">
    <name type="scientific">Myoviridae sp. ctijX18</name>
    <dbReference type="NCBI Taxonomy" id="2825154"/>
    <lineage>
        <taxon>Viruses</taxon>
        <taxon>Duplodnaviria</taxon>
        <taxon>Heunggongvirae</taxon>
        <taxon>Uroviricota</taxon>
        <taxon>Caudoviricetes</taxon>
    </lineage>
</organism>
<reference evidence="1" key="1">
    <citation type="journal article" date="2021" name="Proc. Natl. Acad. Sci. U.S.A.">
        <title>A Catalog of Tens of Thousands of Viruses from Human Metagenomes Reveals Hidden Associations with Chronic Diseases.</title>
        <authorList>
            <person name="Tisza M.J."/>
            <person name="Buck C.B."/>
        </authorList>
    </citation>
    <scope>NUCLEOTIDE SEQUENCE</scope>
    <source>
        <strain evidence="1">CtijX18</strain>
    </source>
</reference>
<name>A0A8S5USU9_9CAUD</name>
<evidence type="ECO:0000313" key="1">
    <source>
        <dbReference type="EMBL" id="DAF97482.1"/>
    </source>
</evidence>
<protein>
    <submittedName>
        <fullName evidence="1">Uncharacterized protein</fullName>
    </submittedName>
</protein>